<dbReference type="InterPro" id="IPR042636">
    <property type="entry name" value="ANKRD11"/>
</dbReference>
<dbReference type="Proteomes" id="UP000265080">
    <property type="component" value="Chromosome 1"/>
</dbReference>
<protein>
    <recommendedName>
        <fullName evidence="8">Ankyrin repeat domain-containing protein 11</fullName>
    </recommendedName>
</protein>
<evidence type="ECO:0000256" key="10">
    <source>
        <dbReference type="SAM" id="MobiDB-lite"/>
    </source>
</evidence>
<feature type="compositionally biased region" description="Polar residues" evidence="10">
    <location>
        <begin position="467"/>
        <end position="479"/>
    </location>
</feature>
<evidence type="ECO:0000256" key="1">
    <source>
        <dbReference type="ARBA" id="ARBA00004123"/>
    </source>
</evidence>
<keyword evidence="2" id="KW-0597">Phosphoprotein</keyword>
<dbReference type="AlphaFoldDB" id="A0A3P8TQ54"/>
<feature type="region of interest" description="Disordered" evidence="10">
    <location>
        <begin position="1"/>
        <end position="100"/>
    </location>
</feature>
<dbReference type="SUPFAM" id="SSF48403">
    <property type="entry name" value="Ankyrin repeat"/>
    <property type="match status" value="1"/>
</dbReference>
<dbReference type="Gene3D" id="1.25.40.20">
    <property type="entry name" value="Ankyrin repeat-containing domain"/>
    <property type="match status" value="1"/>
</dbReference>
<dbReference type="GO" id="GO:0005634">
    <property type="term" value="C:nucleus"/>
    <property type="evidence" value="ECO:0007669"/>
    <property type="project" value="UniProtKB-SubCell"/>
</dbReference>
<dbReference type="FunFam" id="1.25.40.20:FF:000039">
    <property type="entry name" value="Ankyrin repeat domain-containing protein 11"/>
    <property type="match status" value="1"/>
</dbReference>
<feature type="compositionally biased region" description="Acidic residues" evidence="10">
    <location>
        <begin position="293"/>
        <end position="303"/>
    </location>
</feature>
<dbReference type="SMART" id="SM00248">
    <property type="entry name" value="ANK"/>
    <property type="match status" value="3"/>
</dbReference>
<reference evidence="11 12" key="1">
    <citation type="submission" date="2018-03" db="EMBL/GenBank/DDBJ databases">
        <title>Finding Nemo's genes: A chromosome-scale reference assembly of the genome of the orange clownfish Amphiprion percula.</title>
        <authorList>
            <person name="Lehmann R."/>
        </authorList>
    </citation>
    <scope>NUCLEOTIDE SEQUENCE</scope>
</reference>
<dbReference type="GO" id="GO:0060324">
    <property type="term" value="P:face development"/>
    <property type="evidence" value="ECO:0007669"/>
    <property type="project" value="UniProtKB-ARBA"/>
</dbReference>
<dbReference type="GO" id="GO:0060323">
    <property type="term" value="P:head morphogenesis"/>
    <property type="evidence" value="ECO:0007669"/>
    <property type="project" value="UniProtKB-ARBA"/>
</dbReference>
<dbReference type="Pfam" id="PF12796">
    <property type="entry name" value="Ank_2"/>
    <property type="match status" value="1"/>
</dbReference>
<keyword evidence="3" id="KW-0677">Repeat</keyword>
<feature type="region of interest" description="Disordered" evidence="10">
    <location>
        <begin position="256"/>
        <end position="275"/>
    </location>
</feature>
<feature type="compositionally biased region" description="Polar residues" evidence="10">
    <location>
        <begin position="125"/>
        <end position="153"/>
    </location>
</feature>
<accession>A0A3P8TQ54</accession>
<dbReference type="InterPro" id="IPR002110">
    <property type="entry name" value="Ankyrin_rpt"/>
</dbReference>
<feature type="compositionally biased region" description="Polar residues" evidence="10">
    <location>
        <begin position="519"/>
        <end position="534"/>
    </location>
</feature>
<evidence type="ECO:0000256" key="4">
    <source>
        <dbReference type="ARBA" id="ARBA00023043"/>
    </source>
</evidence>
<keyword evidence="5" id="KW-0539">Nucleus</keyword>
<evidence type="ECO:0000256" key="5">
    <source>
        <dbReference type="ARBA" id="ARBA00023242"/>
    </source>
</evidence>
<feature type="compositionally biased region" description="Basic and acidic residues" evidence="10">
    <location>
        <begin position="154"/>
        <end position="169"/>
    </location>
</feature>
<dbReference type="PANTHER" id="PTHR24145">
    <property type="entry name" value="ANKYRIN REPEAT DOMAIN-CONTAINING PROTEIN 11"/>
    <property type="match status" value="1"/>
</dbReference>
<dbReference type="InterPro" id="IPR036770">
    <property type="entry name" value="Ankyrin_rpt-contain_sf"/>
</dbReference>
<dbReference type="GO" id="GO:0048705">
    <property type="term" value="P:skeletal system morphogenesis"/>
    <property type="evidence" value="ECO:0007669"/>
    <property type="project" value="UniProtKB-ARBA"/>
</dbReference>
<dbReference type="GeneTree" id="ENSGT00940000155966"/>
<dbReference type="PROSITE" id="PS50088">
    <property type="entry name" value="ANK_REPEAT"/>
    <property type="match status" value="3"/>
</dbReference>
<feature type="region of interest" description="Disordered" evidence="10">
    <location>
        <begin position="452"/>
        <end position="596"/>
    </location>
</feature>
<evidence type="ECO:0000256" key="2">
    <source>
        <dbReference type="ARBA" id="ARBA00022553"/>
    </source>
</evidence>
<dbReference type="PROSITE" id="PS50297">
    <property type="entry name" value="ANK_REP_REGION"/>
    <property type="match status" value="3"/>
</dbReference>
<feature type="compositionally biased region" description="Low complexity" evidence="10">
    <location>
        <begin position="542"/>
        <end position="554"/>
    </location>
</feature>
<comment type="function">
    <text evidence="6">Chromatin regulator which modulates histone acetylation and gene expression in neural precursor cells. May recruit histone deacetylases (HDACs) to the p160 coactivators/nuclear receptor complex to inhibit ligand-dependent transactivation. Has a role in proliferation and development of cortical neural precursors. May also regulate bone homeostasis.</text>
</comment>
<feature type="region of interest" description="Disordered" evidence="10">
    <location>
        <begin position="372"/>
        <end position="438"/>
    </location>
</feature>
<evidence type="ECO:0000313" key="11">
    <source>
        <dbReference type="Ensembl" id="ENSAPEP00000027154.1"/>
    </source>
</evidence>
<dbReference type="STRING" id="161767.ENSAPEP00000027154"/>
<evidence type="ECO:0000256" key="3">
    <source>
        <dbReference type="ARBA" id="ARBA00022737"/>
    </source>
</evidence>
<comment type="subcellular location">
    <subcellularLocation>
        <location evidence="1">Nucleus</location>
    </subcellularLocation>
</comment>
<feature type="compositionally biased region" description="Basic and acidic residues" evidence="10">
    <location>
        <begin position="21"/>
        <end position="52"/>
    </location>
</feature>
<evidence type="ECO:0000256" key="8">
    <source>
        <dbReference type="ARBA" id="ARBA00067265"/>
    </source>
</evidence>
<reference evidence="11" key="2">
    <citation type="submission" date="2025-08" db="UniProtKB">
        <authorList>
            <consortium name="Ensembl"/>
        </authorList>
    </citation>
    <scope>IDENTIFICATION</scope>
</reference>
<evidence type="ECO:0000313" key="12">
    <source>
        <dbReference type="Proteomes" id="UP000265080"/>
    </source>
</evidence>
<evidence type="ECO:0000256" key="9">
    <source>
        <dbReference type="PROSITE-ProRule" id="PRU00023"/>
    </source>
</evidence>
<feature type="repeat" description="ANK" evidence="9">
    <location>
        <begin position="231"/>
        <end position="263"/>
    </location>
</feature>
<feature type="region of interest" description="Disordered" evidence="10">
    <location>
        <begin position="286"/>
        <end position="343"/>
    </location>
</feature>
<feature type="region of interest" description="Disordered" evidence="10">
    <location>
        <begin position="125"/>
        <end position="169"/>
    </location>
</feature>
<dbReference type="OMA" id="STERPTW"/>
<feature type="compositionally biased region" description="Basic residues" evidence="10">
    <location>
        <begin position="587"/>
        <end position="596"/>
    </location>
</feature>
<organism evidence="11 12">
    <name type="scientific">Amphiprion percula</name>
    <name type="common">Orange clownfish</name>
    <name type="synonym">Lutjanus percula</name>
    <dbReference type="NCBI Taxonomy" id="161767"/>
    <lineage>
        <taxon>Eukaryota</taxon>
        <taxon>Metazoa</taxon>
        <taxon>Chordata</taxon>
        <taxon>Craniata</taxon>
        <taxon>Vertebrata</taxon>
        <taxon>Euteleostomi</taxon>
        <taxon>Actinopterygii</taxon>
        <taxon>Neopterygii</taxon>
        <taxon>Teleostei</taxon>
        <taxon>Neoteleostei</taxon>
        <taxon>Acanthomorphata</taxon>
        <taxon>Ovalentaria</taxon>
        <taxon>Pomacentridae</taxon>
        <taxon>Amphiprion</taxon>
    </lineage>
</organism>
<feature type="compositionally biased region" description="Polar residues" evidence="10">
    <location>
        <begin position="492"/>
        <end position="501"/>
    </location>
</feature>
<comment type="subunit">
    <text evidence="7">Interacts with the PAS region of the p160 coactivators.</text>
</comment>
<feature type="compositionally biased region" description="Acidic residues" evidence="10">
    <location>
        <begin position="319"/>
        <end position="335"/>
    </location>
</feature>
<sequence>MPKGGGSKTPQLDHFPLNTDMVEKQGGKKDKVLSNKTPKLDRSDGVKEMKEKAPKRKLPFTAGANGDQKDSDSEKPGPERKRIKKEPTNTRKAGLPFGMGMPGIRAGYPLSERQQVALLMQMTAEESVNSPDTTPKHQSQSSLGQKGTPNSASKTKDKVNKRNERGETRLHRAAIRGEVRRIKELISEGADVNVKDFAGWTALHEACNRGYYDVAKQLLAAGAEVNTKGLDDDTPLHDASNNGHFKVVKLLLRYGGDPRQSNRRGETPLKVANSPTMLNLLLGKGTYTSSEESSSESSEEEDAPSFAPSSSVDGNNTDSEFEKDEYEFDEDDEEERVPPVDDKHLLKKDFRKDTISKANSFISIPKMEVKTYSKSNSLTPKKTVRRIISDSNSSDEDDRTLCFTPAPTPRQQAQQTNIKTRDSVKKKRKKESKNNVSKEVRFGKVNDKFCTSDSDCGDMESEDDKGSNSIKDSSATNLKESPGFNASSSSSHGNLNSQKQAPSLAEQHPKQWRTDGWKTVSSPTWSDVSSLSDSVRTRLSSESDYSSADSSVESIKQIKRKAQENKKKNNNVHSSTIDKKNSELYKSQKKKAQNLI</sequence>
<feature type="compositionally biased region" description="Basic and acidic residues" evidence="10">
    <location>
        <begin position="67"/>
        <end position="89"/>
    </location>
</feature>
<dbReference type="Ensembl" id="ENSAPET00000027877.1">
    <property type="protein sequence ID" value="ENSAPEP00000027154.1"/>
    <property type="gene ID" value="ENSAPEG00000019272.1"/>
</dbReference>
<keyword evidence="4 9" id="KW-0040">ANK repeat</keyword>
<dbReference type="PANTHER" id="PTHR24145:SF3">
    <property type="entry name" value="ANKYRIN REPEAT DOMAIN-CONTAINING PROTEIN 11"/>
    <property type="match status" value="1"/>
</dbReference>
<evidence type="ECO:0000256" key="7">
    <source>
        <dbReference type="ARBA" id="ARBA00062257"/>
    </source>
</evidence>
<reference evidence="11" key="3">
    <citation type="submission" date="2025-09" db="UniProtKB">
        <authorList>
            <consortium name="Ensembl"/>
        </authorList>
    </citation>
    <scope>IDENTIFICATION</scope>
</reference>
<feature type="repeat" description="ANK" evidence="9">
    <location>
        <begin position="198"/>
        <end position="230"/>
    </location>
</feature>
<feature type="compositionally biased region" description="Basic and acidic residues" evidence="10">
    <location>
        <begin position="507"/>
        <end position="516"/>
    </location>
</feature>
<proteinExistence type="predicted"/>
<evidence type="ECO:0000256" key="6">
    <source>
        <dbReference type="ARBA" id="ARBA00059495"/>
    </source>
</evidence>
<dbReference type="Pfam" id="PF00023">
    <property type="entry name" value="Ank"/>
    <property type="match status" value="1"/>
</dbReference>
<name>A0A3P8TQ54_AMPPE</name>
<keyword evidence="12" id="KW-1185">Reference proteome</keyword>
<feature type="repeat" description="ANK" evidence="9">
    <location>
        <begin position="165"/>
        <end position="197"/>
    </location>
</feature>